<dbReference type="EMBL" id="JABEZY010041963">
    <property type="protein sequence ID" value="MBA0752981.1"/>
    <property type="molecule type" value="Genomic_DNA"/>
</dbReference>
<sequence>MLSRILSQKRCRLSWNWQDMNLNN</sequence>
<proteinExistence type="predicted"/>
<protein>
    <submittedName>
        <fullName evidence="1">Uncharacterized protein</fullName>
    </submittedName>
</protein>
<evidence type="ECO:0000313" key="2">
    <source>
        <dbReference type="Proteomes" id="UP000593579"/>
    </source>
</evidence>
<gene>
    <name evidence="1" type="ORF">Gogos_020884</name>
</gene>
<accession>A0A7J9CX62</accession>
<dbReference type="Proteomes" id="UP000593579">
    <property type="component" value="Unassembled WGS sequence"/>
</dbReference>
<dbReference type="OrthoDB" id="999756at2759"/>
<reference evidence="1 2" key="1">
    <citation type="journal article" date="2019" name="Genome Biol. Evol.">
        <title>Insights into the evolution of the New World diploid cottons (Gossypium, subgenus Houzingenia) based on genome sequencing.</title>
        <authorList>
            <person name="Grover C.E."/>
            <person name="Arick M.A. 2nd"/>
            <person name="Thrash A."/>
            <person name="Conover J.L."/>
            <person name="Sanders W.S."/>
            <person name="Peterson D.G."/>
            <person name="Frelichowski J.E."/>
            <person name="Scheffler J.A."/>
            <person name="Scheffler B.E."/>
            <person name="Wendel J.F."/>
        </authorList>
    </citation>
    <scope>NUCLEOTIDE SEQUENCE [LARGE SCALE GENOMIC DNA]</scope>
    <source>
        <strain evidence="1">5</strain>
        <tissue evidence="1">Leaf</tissue>
    </source>
</reference>
<organism evidence="1 2">
    <name type="scientific">Gossypium gossypioides</name>
    <name type="common">Mexican cotton</name>
    <name type="synonym">Selera gossypioides</name>
    <dbReference type="NCBI Taxonomy" id="34282"/>
    <lineage>
        <taxon>Eukaryota</taxon>
        <taxon>Viridiplantae</taxon>
        <taxon>Streptophyta</taxon>
        <taxon>Embryophyta</taxon>
        <taxon>Tracheophyta</taxon>
        <taxon>Spermatophyta</taxon>
        <taxon>Magnoliopsida</taxon>
        <taxon>eudicotyledons</taxon>
        <taxon>Gunneridae</taxon>
        <taxon>Pentapetalae</taxon>
        <taxon>rosids</taxon>
        <taxon>malvids</taxon>
        <taxon>Malvales</taxon>
        <taxon>Malvaceae</taxon>
        <taxon>Malvoideae</taxon>
        <taxon>Gossypium</taxon>
    </lineage>
</organism>
<comment type="caution">
    <text evidence="1">The sequence shown here is derived from an EMBL/GenBank/DDBJ whole genome shotgun (WGS) entry which is preliminary data.</text>
</comment>
<keyword evidence="2" id="KW-1185">Reference proteome</keyword>
<evidence type="ECO:0000313" key="1">
    <source>
        <dbReference type="EMBL" id="MBA0752981.1"/>
    </source>
</evidence>
<dbReference type="AlphaFoldDB" id="A0A7J9CX62"/>
<name>A0A7J9CX62_GOSGO</name>